<evidence type="ECO:0000313" key="1">
    <source>
        <dbReference type="EMBL" id="CAB4291116.1"/>
    </source>
</evidence>
<proteinExistence type="predicted"/>
<dbReference type="EMBL" id="CAEKDK010000008">
    <property type="protein sequence ID" value="CAB4291116.1"/>
    <property type="molecule type" value="Genomic_DNA"/>
</dbReference>
<evidence type="ECO:0000313" key="2">
    <source>
        <dbReference type="Proteomes" id="UP000507222"/>
    </source>
</evidence>
<reference evidence="1 2" key="1">
    <citation type="submission" date="2020-05" db="EMBL/GenBank/DDBJ databases">
        <authorList>
            <person name="Campoy J."/>
            <person name="Schneeberger K."/>
            <person name="Spophaly S."/>
        </authorList>
    </citation>
    <scope>NUCLEOTIDE SEQUENCE [LARGE SCALE GENOMIC DNA]</scope>
    <source>
        <strain evidence="1">PruArmRojPasFocal</strain>
    </source>
</reference>
<dbReference type="Proteomes" id="UP000507222">
    <property type="component" value="Unassembled WGS sequence"/>
</dbReference>
<gene>
    <name evidence="1" type="ORF">CURHAP_LOCUS51375</name>
</gene>
<accession>A0A6J5VQ70</accession>
<dbReference type="AlphaFoldDB" id="A0A6J5VQ70"/>
<protein>
    <submittedName>
        <fullName evidence="1">Uncharacterized protein</fullName>
    </submittedName>
</protein>
<organism evidence="1 2">
    <name type="scientific">Prunus armeniaca</name>
    <name type="common">Apricot</name>
    <name type="synonym">Armeniaca vulgaris</name>
    <dbReference type="NCBI Taxonomy" id="36596"/>
    <lineage>
        <taxon>Eukaryota</taxon>
        <taxon>Viridiplantae</taxon>
        <taxon>Streptophyta</taxon>
        <taxon>Embryophyta</taxon>
        <taxon>Tracheophyta</taxon>
        <taxon>Spermatophyta</taxon>
        <taxon>Magnoliopsida</taxon>
        <taxon>eudicotyledons</taxon>
        <taxon>Gunneridae</taxon>
        <taxon>Pentapetalae</taxon>
        <taxon>rosids</taxon>
        <taxon>fabids</taxon>
        <taxon>Rosales</taxon>
        <taxon>Rosaceae</taxon>
        <taxon>Amygdaloideae</taxon>
        <taxon>Amygdaleae</taxon>
        <taxon>Prunus</taxon>
    </lineage>
</organism>
<name>A0A6J5VQ70_PRUAR</name>
<sequence length="78" mass="9357">MMMMMMTIQEAEEFRWQKKGTLLVTHYYPLLSPFRQWLLEKIRGSHPSSTRFITIDNADYHDHDKFSSSHQPQAAREK</sequence>